<sequence>MSQEVETQAQLASSYENSSETNLEDAEGFGRWATVFVSEMRSYLFPQVQPNQAFTAGMRRWAKISMRLV</sequence>
<reference evidence="3" key="1">
    <citation type="submission" date="2025-08" db="UniProtKB">
        <authorList>
            <consortium name="RefSeq"/>
        </authorList>
    </citation>
    <scope>IDENTIFICATION</scope>
    <source>
        <tissue evidence="3">Muscle</tissue>
    </source>
</reference>
<evidence type="ECO:0000313" key="2">
    <source>
        <dbReference type="Proteomes" id="UP000504631"/>
    </source>
</evidence>
<accession>A0A6J3L370</accession>
<keyword evidence="2" id="KW-1185">Reference proteome</keyword>
<name>A0A6J3L370_9HYME</name>
<evidence type="ECO:0000256" key="1">
    <source>
        <dbReference type="SAM" id="MobiDB-lite"/>
    </source>
</evidence>
<gene>
    <name evidence="3" type="primary">LOC117238248</name>
</gene>
<evidence type="ECO:0000313" key="3">
    <source>
        <dbReference type="RefSeq" id="XP_033358901.1"/>
    </source>
</evidence>
<dbReference type="Proteomes" id="UP000504631">
    <property type="component" value="Unplaced"/>
</dbReference>
<dbReference type="AlphaFoldDB" id="A0A6J3L370"/>
<feature type="compositionally biased region" description="Polar residues" evidence="1">
    <location>
        <begin position="1"/>
        <end position="21"/>
    </location>
</feature>
<proteinExistence type="predicted"/>
<protein>
    <submittedName>
        <fullName evidence="3">Uncharacterized protein LOC117238248</fullName>
    </submittedName>
</protein>
<feature type="region of interest" description="Disordered" evidence="1">
    <location>
        <begin position="1"/>
        <end position="24"/>
    </location>
</feature>
<dbReference type="KEGG" id="bvk:117238248"/>
<dbReference type="RefSeq" id="XP_033358901.1">
    <property type="nucleotide sequence ID" value="XM_033503010.1"/>
</dbReference>
<dbReference type="GeneID" id="117238248"/>
<organism evidence="2 3">
    <name type="scientific">Bombus vosnesenskii</name>
    <dbReference type="NCBI Taxonomy" id="207650"/>
    <lineage>
        <taxon>Eukaryota</taxon>
        <taxon>Metazoa</taxon>
        <taxon>Ecdysozoa</taxon>
        <taxon>Arthropoda</taxon>
        <taxon>Hexapoda</taxon>
        <taxon>Insecta</taxon>
        <taxon>Pterygota</taxon>
        <taxon>Neoptera</taxon>
        <taxon>Endopterygota</taxon>
        <taxon>Hymenoptera</taxon>
        <taxon>Apocrita</taxon>
        <taxon>Aculeata</taxon>
        <taxon>Apoidea</taxon>
        <taxon>Anthophila</taxon>
        <taxon>Apidae</taxon>
        <taxon>Bombus</taxon>
        <taxon>Pyrobombus</taxon>
    </lineage>
</organism>